<dbReference type="OrthoDB" id="7059019at2"/>
<proteinExistence type="predicted"/>
<dbReference type="InterPro" id="IPR040704">
    <property type="entry name" value="HEPN_AbiU2"/>
</dbReference>
<evidence type="ECO:0000259" key="1">
    <source>
        <dbReference type="Pfam" id="PF18734"/>
    </source>
</evidence>
<evidence type="ECO:0000313" key="3">
    <source>
        <dbReference type="Proteomes" id="UP000036955"/>
    </source>
</evidence>
<dbReference type="Pfam" id="PF18734">
    <property type="entry name" value="HEPN_AbiU2"/>
    <property type="match status" value="1"/>
</dbReference>
<accession>A0A0L1ML42</accession>
<dbReference type="AlphaFoldDB" id="A0A0L1ML42"/>
<protein>
    <recommendedName>
        <fullName evidence="1">HEPN AbiU2-like domain-containing protein</fullName>
    </recommendedName>
</protein>
<reference evidence="2 3" key="1">
    <citation type="submission" date="2015-06" db="EMBL/GenBank/DDBJ databases">
        <authorList>
            <person name="Hoefler B.C."/>
            <person name="Straight P.D."/>
        </authorList>
    </citation>
    <scope>NUCLEOTIDE SEQUENCE [LARGE SCALE GENOMIC DNA]</scope>
    <source>
        <strain evidence="2 3">Riq4</strain>
    </source>
</reference>
<organism evidence="2 3">
    <name type="scientific">Pseudomonas syringae</name>
    <dbReference type="NCBI Taxonomy" id="317"/>
    <lineage>
        <taxon>Bacteria</taxon>
        <taxon>Pseudomonadati</taxon>
        <taxon>Pseudomonadota</taxon>
        <taxon>Gammaproteobacteria</taxon>
        <taxon>Pseudomonadales</taxon>
        <taxon>Pseudomonadaceae</taxon>
        <taxon>Pseudomonas</taxon>
    </lineage>
</organism>
<feature type="domain" description="HEPN AbiU2-like" evidence="1">
    <location>
        <begin position="21"/>
        <end position="187"/>
    </location>
</feature>
<evidence type="ECO:0000313" key="2">
    <source>
        <dbReference type="EMBL" id="KNH29212.1"/>
    </source>
</evidence>
<gene>
    <name evidence="2" type="ORF">ACS77_04820</name>
</gene>
<name>A0A0L1ML42_PSESX</name>
<dbReference type="EMBL" id="LFQK01000007">
    <property type="protein sequence ID" value="KNH29212.1"/>
    <property type="molecule type" value="Genomic_DNA"/>
</dbReference>
<dbReference type="Proteomes" id="UP000036955">
    <property type="component" value="Unassembled WGS sequence"/>
</dbReference>
<sequence>MPSSERTAEQARAENIAVMGQEIGAIYTALWQEVALIHQKWGQFVELFGTSPERVELLNKAAPTLFRTFQDSLWEDLLLHLARLTDPPQSVRKSNLSLRRLQEAVIGSPVETAVETLTSKAVTATAFARDWRNRKLAHRDLDLALGLQIAPLAPASRIAVKEALSAVADVLNVVAGHYHDSTTMFHFNGANTDAASLLYILRDGLRYEEERRMRLKSGTSTPDDFRPEKI</sequence>
<dbReference type="PATRIC" id="fig|317.197.peg.5456"/>
<comment type="caution">
    <text evidence="2">The sequence shown here is derived from an EMBL/GenBank/DDBJ whole genome shotgun (WGS) entry which is preliminary data.</text>
</comment>